<dbReference type="Pfam" id="PF25995">
    <property type="entry name" value="STB6_N"/>
    <property type="match status" value="1"/>
</dbReference>
<feature type="compositionally biased region" description="Low complexity" evidence="2">
    <location>
        <begin position="29"/>
        <end position="42"/>
    </location>
</feature>
<evidence type="ECO:0000256" key="1">
    <source>
        <dbReference type="SAM" id="Coils"/>
    </source>
</evidence>
<dbReference type="HOGENOM" id="CLU_010065_0_0_1"/>
<dbReference type="EMBL" id="JPOX01000034">
    <property type="protein sequence ID" value="KFX43561.1"/>
    <property type="molecule type" value="Genomic_DNA"/>
</dbReference>
<evidence type="ECO:0000313" key="4">
    <source>
        <dbReference type="EMBL" id="KFX43561.1"/>
    </source>
</evidence>
<feature type="domain" description="STB6-like N-terminal" evidence="3">
    <location>
        <begin position="52"/>
        <end position="191"/>
    </location>
</feature>
<dbReference type="PANTHER" id="PTHR31011">
    <property type="entry name" value="PROTEIN STB2-RELATED"/>
    <property type="match status" value="1"/>
</dbReference>
<dbReference type="InterPro" id="IPR059025">
    <property type="entry name" value="STB6_N"/>
</dbReference>
<feature type="compositionally biased region" description="Basic residues" evidence="2">
    <location>
        <begin position="518"/>
        <end position="533"/>
    </location>
</feature>
<feature type="region of interest" description="Disordered" evidence="2">
    <location>
        <begin position="455"/>
        <end position="476"/>
    </location>
</feature>
<reference evidence="4" key="1">
    <citation type="journal article" date="2014" name="PLoS Genet.">
        <title>Signature Gene Expression Reveals Novel Clues to the Molecular Mechanisms of Dimorphic Transition in Penicillium marneffei.</title>
        <authorList>
            <person name="Yang E."/>
            <person name="Wang G."/>
            <person name="Cai J."/>
            <person name="Woo P.C."/>
            <person name="Lau S.K."/>
            <person name="Yuen K.-Y."/>
            <person name="Chow W.-N."/>
            <person name="Lin X."/>
        </authorList>
    </citation>
    <scope>NUCLEOTIDE SEQUENCE [LARGE SCALE GENOMIC DNA]</scope>
    <source>
        <strain evidence="4">PM1</strain>
    </source>
</reference>
<proteinExistence type="predicted"/>
<feature type="compositionally biased region" description="Basic and acidic residues" evidence="2">
    <location>
        <begin position="459"/>
        <end position="476"/>
    </location>
</feature>
<dbReference type="GO" id="GO:0070822">
    <property type="term" value="C:Sin3-type complex"/>
    <property type="evidence" value="ECO:0007669"/>
    <property type="project" value="TreeGrafter"/>
</dbReference>
<comment type="caution">
    <text evidence="4">The sequence shown here is derived from an EMBL/GenBank/DDBJ whole genome shotgun (WGS) entry which is preliminary data.</text>
</comment>
<keyword evidence="1" id="KW-0175">Coiled coil</keyword>
<feature type="region of interest" description="Disordered" evidence="2">
    <location>
        <begin position="19"/>
        <end position="42"/>
    </location>
</feature>
<organism evidence="4">
    <name type="scientific">Talaromyces marneffei PM1</name>
    <dbReference type="NCBI Taxonomy" id="1077442"/>
    <lineage>
        <taxon>Eukaryota</taxon>
        <taxon>Fungi</taxon>
        <taxon>Dikarya</taxon>
        <taxon>Ascomycota</taxon>
        <taxon>Pezizomycotina</taxon>
        <taxon>Eurotiomycetes</taxon>
        <taxon>Eurotiomycetidae</taxon>
        <taxon>Eurotiales</taxon>
        <taxon>Trichocomaceae</taxon>
        <taxon>Talaromyces</taxon>
        <taxon>Talaromyces sect. Talaromyces</taxon>
    </lineage>
</organism>
<dbReference type="eggNOG" id="ENOG502QT8Q">
    <property type="taxonomic scope" value="Eukaryota"/>
</dbReference>
<gene>
    <name evidence="4" type="ORF">GQ26_0340310</name>
</gene>
<dbReference type="PANTHER" id="PTHR31011:SF2">
    <property type="entry name" value="PROTEIN STB2-RELATED"/>
    <property type="match status" value="1"/>
</dbReference>
<sequence length="881" mass="97759">MSGSAVEAYHAAAGALPTSQNGQARYKPSAEASSSAVKSNAVVDQPVQKRHQRIVLADPVALIYLEEDPSTTVLHRRTTLQGYEIYIVEQWACSRVHPTFIIATYTGDPTHHIDVGVLGVPTDSDSWSPRLKLYFDAVQQYHAAAKETPLGTLMVTNLSAFPSALTVIAIPDGDMRKNRENFIVNEDLKRLGCAGRASLKLQQPSPVVEVKFYQLYKTSDRVPLYPAVMELVKQCQLALTIFDKLAPEYADGLLCDVTEKAIGDWWADIGTDLYNIEPSDGILGVTTVAALLGALLGARNRLHAVGAPVPKDVFDLSGMKRGIGSFQKSQKLARTRRLDRDTLDRLHRVSQKSTNSERWAGAVKSTVAELSGKGGEMVMGMVGREKGGISDIETLDLERFAQLVYGERARWLWQGKPLKSSLNHGLESASRAEDLAFTTDDQGSYFWAGRKRYAGSDSGADRVAQDNDSTKRPHELVPAVEDKDLNLGRIVSRSLTEKVSDARAGFGRFKDAVGIPSRRTHQPQSHNHHRHRQKDSVNLDMLDPTVGESEVDQNGAVVDEKDFGHIPEESIDAPPTQNLIQTPRVSKVSISSRKLSDARVMPPEIHIVPESPPLAETNKQDLSPIPAQAEEVTTQEGEGQDEEIKDLELINTRSTEVPTEQDTSTMFRCLRRSQSFPDERTSTSASFAKKGRWPRHLSFSTVEEVVLVWEGFKTVTTAEPDKAPVKSLEDSILQECVLLSDAQAFSSGVLDLSQQTVPWVEEQVASVEFLHSKANALSEELGYLYPERIEDIQELRERTNQVLGDEGSRLTEEMKKIELLGAKLDYELNVLESKIEDVEEGLQEFQRHVDVVENRIRGLVQGEKKNGTSWFSWAGRKFGRF</sequence>
<evidence type="ECO:0000256" key="2">
    <source>
        <dbReference type="SAM" id="MobiDB-lite"/>
    </source>
</evidence>
<accession>A0A093VA40</accession>
<dbReference type="AlphaFoldDB" id="A0A093VA40"/>
<feature type="coiled-coil region" evidence="1">
    <location>
        <begin position="828"/>
        <end position="855"/>
    </location>
</feature>
<name>A0A093VA40_TALMA</name>
<protein>
    <submittedName>
        <fullName evidence="4">Protein STB6</fullName>
    </submittedName>
</protein>
<dbReference type="InterPro" id="IPR038919">
    <property type="entry name" value="STB2/STB2"/>
</dbReference>
<evidence type="ECO:0000259" key="3">
    <source>
        <dbReference type="Pfam" id="PF25995"/>
    </source>
</evidence>
<feature type="region of interest" description="Disordered" evidence="2">
    <location>
        <begin position="510"/>
        <end position="534"/>
    </location>
</feature>